<gene>
    <name evidence="2" type="ORF">LCGC14_2723270</name>
</gene>
<accession>A0A0F9BIL8</accession>
<evidence type="ECO:0000256" key="1">
    <source>
        <dbReference type="SAM" id="MobiDB-lite"/>
    </source>
</evidence>
<organism evidence="2">
    <name type="scientific">marine sediment metagenome</name>
    <dbReference type="NCBI Taxonomy" id="412755"/>
    <lineage>
        <taxon>unclassified sequences</taxon>
        <taxon>metagenomes</taxon>
        <taxon>ecological metagenomes</taxon>
    </lineage>
</organism>
<feature type="region of interest" description="Disordered" evidence="1">
    <location>
        <begin position="1"/>
        <end position="72"/>
    </location>
</feature>
<evidence type="ECO:0000313" key="2">
    <source>
        <dbReference type="EMBL" id="KKK90409.1"/>
    </source>
</evidence>
<sequence length="72" mass="6922">PAIWATEKGSTMSIDLTGPRLDADGGGGGEAGATLEGALETAGAADDGAGSPTPVEGADASTRPTKRPAVRS</sequence>
<protein>
    <submittedName>
        <fullName evidence="2">Uncharacterized protein</fullName>
    </submittedName>
</protein>
<feature type="compositionally biased region" description="Low complexity" evidence="1">
    <location>
        <begin position="32"/>
        <end position="50"/>
    </location>
</feature>
<comment type="caution">
    <text evidence="2">The sequence shown here is derived from an EMBL/GenBank/DDBJ whole genome shotgun (WGS) entry which is preliminary data.</text>
</comment>
<proteinExistence type="predicted"/>
<feature type="non-terminal residue" evidence="2">
    <location>
        <position position="1"/>
    </location>
</feature>
<dbReference type="AlphaFoldDB" id="A0A0F9BIL8"/>
<name>A0A0F9BIL8_9ZZZZ</name>
<reference evidence="2" key="1">
    <citation type="journal article" date="2015" name="Nature">
        <title>Complex archaea that bridge the gap between prokaryotes and eukaryotes.</title>
        <authorList>
            <person name="Spang A."/>
            <person name="Saw J.H."/>
            <person name="Jorgensen S.L."/>
            <person name="Zaremba-Niedzwiedzka K."/>
            <person name="Martijn J."/>
            <person name="Lind A.E."/>
            <person name="van Eijk R."/>
            <person name="Schleper C."/>
            <person name="Guy L."/>
            <person name="Ettema T.J."/>
        </authorList>
    </citation>
    <scope>NUCLEOTIDE SEQUENCE</scope>
</reference>
<dbReference type="EMBL" id="LAZR01049115">
    <property type="protein sequence ID" value="KKK90409.1"/>
    <property type="molecule type" value="Genomic_DNA"/>
</dbReference>